<comment type="caution">
    <text evidence="1">The sequence shown here is derived from an EMBL/GenBank/DDBJ whole genome shotgun (WGS) entry which is preliminary data.</text>
</comment>
<keyword evidence="2" id="KW-1185">Reference proteome</keyword>
<evidence type="ECO:0000313" key="2">
    <source>
        <dbReference type="Proteomes" id="UP000237000"/>
    </source>
</evidence>
<dbReference type="EMBL" id="JXTC01000559">
    <property type="protein sequence ID" value="PON46166.1"/>
    <property type="molecule type" value="Genomic_DNA"/>
</dbReference>
<gene>
    <name evidence="1" type="ORF">TorRG33x02_326770</name>
</gene>
<dbReference type="InParanoid" id="A0A2P5BBL1"/>
<protein>
    <submittedName>
        <fullName evidence="1">Uncharacterized protein</fullName>
    </submittedName>
</protein>
<dbReference type="AlphaFoldDB" id="A0A2P5BBL1"/>
<organism evidence="1 2">
    <name type="scientific">Trema orientale</name>
    <name type="common">Charcoal tree</name>
    <name type="synonym">Celtis orientalis</name>
    <dbReference type="NCBI Taxonomy" id="63057"/>
    <lineage>
        <taxon>Eukaryota</taxon>
        <taxon>Viridiplantae</taxon>
        <taxon>Streptophyta</taxon>
        <taxon>Embryophyta</taxon>
        <taxon>Tracheophyta</taxon>
        <taxon>Spermatophyta</taxon>
        <taxon>Magnoliopsida</taxon>
        <taxon>eudicotyledons</taxon>
        <taxon>Gunneridae</taxon>
        <taxon>Pentapetalae</taxon>
        <taxon>rosids</taxon>
        <taxon>fabids</taxon>
        <taxon>Rosales</taxon>
        <taxon>Cannabaceae</taxon>
        <taxon>Trema</taxon>
    </lineage>
</organism>
<sequence length="86" mass="10328">MGRKSSLIESSKIKIQQWRTQVDPKRRRNSLRIFNIIMTEILRQRSRQKWLFNNPTSQGVGGRRIRALMECIWGQIWWRIEGDSSL</sequence>
<accession>A0A2P5BBL1</accession>
<name>A0A2P5BBL1_TREOI</name>
<dbReference type="Proteomes" id="UP000237000">
    <property type="component" value="Unassembled WGS sequence"/>
</dbReference>
<reference evidence="2" key="1">
    <citation type="submission" date="2016-06" db="EMBL/GenBank/DDBJ databases">
        <title>Parallel loss of symbiosis genes in relatives of nitrogen-fixing non-legume Parasponia.</title>
        <authorList>
            <person name="Van Velzen R."/>
            <person name="Holmer R."/>
            <person name="Bu F."/>
            <person name="Rutten L."/>
            <person name="Van Zeijl A."/>
            <person name="Liu W."/>
            <person name="Santuari L."/>
            <person name="Cao Q."/>
            <person name="Sharma T."/>
            <person name="Shen D."/>
            <person name="Roswanjaya Y."/>
            <person name="Wardhani T."/>
            <person name="Kalhor M.S."/>
            <person name="Jansen J."/>
            <person name="Van den Hoogen J."/>
            <person name="Gungor B."/>
            <person name="Hartog M."/>
            <person name="Hontelez J."/>
            <person name="Verver J."/>
            <person name="Yang W.-C."/>
            <person name="Schijlen E."/>
            <person name="Repin R."/>
            <person name="Schilthuizen M."/>
            <person name="Schranz E."/>
            <person name="Heidstra R."/>
            <person name="Miyata K."/>
            <person name="Fedorova E."/>
            <person name="Kohlen W."/>
            <person name="Bisseling T."/>
            <person name="Smit S."/>
            <person name="Geurts R."/>
        </authorList>
    </citation>
    <scope>NUCLEOTIDE SEQUENCE [LARGE SCALE GENOMIC DNA]</scope>
    <source>
        <strain evidence="2">cv. RG33-2</strain>
    </source>
</reference>
<evidence type="ECO:0000313" key="1">
    <source>
        <dbReference type="EMBL" id="PON46166.1"/>
    </source>
</evidence>
<proteinExistence type="predicted"/>